<dbReference type="RefSeq" id="WP_099149620.1">
    <property type="nucleotide sequence ID" value="NZ_PDUD01000012.1"/>
</dbReference>
<dbReference type="OrthoDB" id="1060107at2"/>
<keyword evidence="3" id="KW-1185">Reference proteome</keyword>
<dbReference type="EMBL" id="PDUD01000012">
    <property type="protein sequence ID" value="PHN07012.1"/>
    <property type="molecule type" value="Genomic_DNA"/>
</dbReference>
<feature type="signal peptide" evidence="1">
    <location>
        <begin position="1"/>
        <end position="18"/>
    </location>
</feature>
<proteinExistence type="predicted"/>
<evidence type="ECO:0000313" key="2">
    <source>
        <dbReference type="EMBL" id="PHN07012.1"/>
    </source>
</evidence>
<keyword evidence="1" id="KW-0732">Signal</keyword>
<dbReference type="AlphaFoldDB" id="A0A2D0NET8"/>
<reference evidence="2 3" key="1">
    <citation type="submission" date="2017-10" db="EMBL/GenBank/DDBJ databases">
        <title>The draft genome sequence of Lewinella nigricans NBRC 102662.</title>
        <authorList>
            <person name="Wang K."/>
        </authorList>
    </citation>
    <scope>NUCLEOTIDE SEQUENCE [LARGE SCALE GENOMIC DNA]</scope>
    <source>
        <strain evidence="2 3">NBRC 102662</strain>
    </source>
</reference>
<dbReference type="SUPFAM" id="SSF56925">
    <property type="entry name" value="OMPA-like"/>
    <property type="match status" value="1"/>
</dbReference>
<evidence type="ECO:0008006" key="4">
    <source>
        <dbReference type="Google" id="ProtNLM"/>
    </source>
</evidence>
<comment type="caution">
    <text evidence="2">The sequence shown here is derived from an EMBL/GenBank/DDBJ whole genome shotgun (WGS) entry which is preliminary data.</text>
</comment>
<protein>
    <recommendedName>
        <fullName evidence="4">Outer membrane protein beta-barrel domain-containing protein</fullName>
    </recommendedName>
</protein>
<gene>
    <name evidence="2" type="ORF">CRP01_08615</name>
</gene>
<accession>A0A2D0NET8</accession>
<feature type="chain" id="PRO_5012745332" description="Outer membrane protein beta-barrel domain-containing protein" evidence="1">
    <location>
        <begin position="19"/>
        <end position="178"/>
    </location>
</feature>
<name>A0A2D0NET8_FLAN2</name>
<evidence type="ECO:0000313" key="3">
    <source>
        <dbReference type="Proteomes" id="UP000223913"/>
    </source>
</evidence>
<evidence type="ECO:0000256" key="1">
    <source>
        <dbReference type="SAM" id="SignalP"/>
    </source>
</evidence>
<dbReference type="Proteomes" id="UP000223913">
    <property type="component" value="Unassembled WGS sequence"/>
</dbReference>
<sequence length="178" mass="19988">MKKFSLLFLCLSLGLSLAAQRSALEIGLSNVASEPDMDGPGIGIHFAHQFRPWLEAGFGLTSSSAYDERIQQRFLQGYLTGRIYASLIPLHFAQKGYVRLGAAYNFTQENKVWLITDTEGREILEEAVRGWDWMGGTVHAGLGWALNDHWAVEARANLGGYTEARLLGDWGIYLRRYF</sequence>
<organism evidence="2 3">
    <name type="scientific">Flavilitoribacter nigricans (strain ATCC 23147 / DSM 23189 / NBRC 102662 / NCIMB 1420 / SS-2)</name>
    <name type="common">Lewinella nigricans</name>
    <dbReference type="NCBI Taxonomy" id="1122177"/>
    <lineage>
        <taxon>Bacteria</taxon>
        <taxon>Pseudomonadati</taxon>
        <taxon>Bacteroidota</taxon>
        <taxon>Saprospiria</taxon>
        <taxon>Saprospirales</taxon>
        <taxon>Lewinellaceae</taxon>
        <taxon>Flavilitoribacter</taxon>
    </lineage>
</organism>
<dbReference type="InterPro" id="IPR011250">
    <property type="entry name" value="OMP/PagP_B-barrel"/>
</dbReference>